<dbReference type="PRINTS" id="PR00050">
    <property type="entry name" value="COLDSHOCK"/>
</dbReference>
<evidence type="ECO:0000313" key="10">
    <source>
        <dbReference type="Proteomes" id="UP000663720"/>
    </source>
</evidence>
<organism evidence="9 10">
    <name type="scientific">Desulfonema limicola</name>
    <dbReference type="NCBI Taxonomy" id="45656"/>
    <lineage>
        <taxon>Bacteria</taxon>
        <taxon>Pseudomonadati</taxon>
        <taxon>Thermodesulfobacteriota</taxon>
        <taxon>Desulfobacteria</taxon>
        <taxon>Desulfobacterales</taxon>
        <taxon>Desulfococcaceae</taxon>
        <taxon>Desulfonema</taxon>
    </lineage>
</organism>
<dbReference type="PANTHER" id="PTHR46565:SF20">
    <property type="entry name" value="COLD SHOCK DOMAIN-CONTAINING PROTEIN 4"/>
    <property type="match status" value="1"/>
</dbReference>
<keyword evidence="4" id="KW-0238">DNA-binding</keyword>
<accession>A0A975BAS9</accession>
<evidence type="ECO:0000256" key="7">
    <source>
        <dbReference type="RuleBase" id="RU000408"/>
    </source>
</evidence>
<dbReference type="InterPro" id="IPR019844">
    <property type="entry name" value="CSD_CS"/>
</dbReference>
<gene>
    <name evidence="9" type="ORF">dnl_43590</name>
</gene>
<keyword evidence="10" id="KW-1185">Reference proteome</keyword>
<dbReference type="CDD" id="cd04458">
    <property type="entry name" value="CSP_CDS"/>
    <property type="match status" value="1"/>
</dbReference>
<dbReference type="Proteomes" id="UP000663720">
    <property type="component" value="Chromosome"/>
</dbReference>
<dbReference type="RefSeq" id="WP_207687968.1">
    <property type="nucleotide sequence ID" value="NZ_CP061799.1"/>
</dbReference>
<comment type="subcellular location">
    <subcellularLocation>
        <location evidence="1 7">Cytoplasm</location>
    </subcellularLocation>
</comment>
<evidence type="ECO:0000313" key="9">
    <source>
        <dbReference type="EMBL" id="QTA81998.1"/>
    </source>
</evidence>
<dbReference type="SMART" id="SM00357">
    <property type="entry name" value="CSP"/>
    <property type="match status" value="1"/>
</dbReference>
<dbReference type="InterPro" id="IPR012156">
    <property type="entry name" value="Cold_shock_CspA"/>
</dbReference>
<dbReference type="GO" id="GO:0003677">
    <property type="term" value="F:DNA binding"/>
    <property type="evidence" value="ECO:0007669"/>
    <property type="project" value="UniProtKB-KW"/>
</dbReference>
<dbReference type="EMBL" id="CP061799">
    <property type="protein sequence ID" value="QTA81998.1"/>
    <property type="molecule type" value="Genomic_DNA"/>
</dbReference>
<dbReference type="PANTHER" id="PTHR46565">
    <property type="entry name" value="COLD SHOCK DOMAIN PROTEIN 2"/>
    <property type="match status" value="1"/>
</dbReference>
<dbReference type="SUPFAM" id="SSF50249">
    <property type="entry name" value="Nucleic acid-binding proteins"/>
    <property type="match status" value="1"/>
</dbReference>
<evidence type="ECO:0000256" key="6">
    <source>
        <dbReference type="ARBA" id="ARBA00023163"/>
    </source>
</evidence>
<dbReference type="GO" id="GO:0005829">
    <property type="term" value="C:cytosol"/>
    <property type="evidence" value="ECO:0007669"/>
    <property type="project" value="UniProtKB-ARBA"/>
</dbReference>
<keyword evidence="5" id="KW-0010">Activator</keyword>
<evidence type="ECO:0000256" key="5">
    <source>
        <dbReference type="ARBA" id="ARBA00023159"/>
    </source>
</evidence>
<evidence type="ECO:0000256" key="3">
    <source>
        <dbReference type="ARBA" id="ARBA00023015"/>
    </source>
</evidence>
<sequence>MEGQIKWYSEKKGFGFITCQEHGDIFLHKSGVKEYGHFGLQADDAVTFEIKETQNGKQAYNVRPVKVY</sequence>
<feature type="domain" description="CSD" evidence="8">
    <location>
        <begin position="1"/>
        <end position="64"/>
    </location>
</feature>
<dbReference type="Pfam" id="PF00313">
    <property type="entry name" value="CSD"/>
    <property type="match status" value="1"/>
</dbReference>
<proteinExistence type="predicted"/>
<protein>
    <submittedName>
        <fullName evidence="9">Cold-shock (CSD) protein</fullName>
    </submittedName>
</protein>
<dbReference type="PROSITE" id="PS51857">
    <property type="entry name" value="CSD_2"/>
    <property type="match status" value="1"/>
</dbReference>
<keyword evidence="6" id="KW-0804">Transcription</keyword>
<dbReference type="AlphaFoldDB" id="A0A975BAS9"/>
<dbReference type="InterPro" id="IPR012340">
    <property type="entry name" value="NA-bd_OB-fold"/>
</dbReference>
<dbReference type="PIRSF" id="PIRSF002599">
    <property type="entry name" value="Cold_shock_A"/>
    <property type="match status" value="1"/>
</dbReference>
<dbReference type="InterPro" id="IPR011129">
    <property type="entry name" value="CSD"/>
</dbReference>
<evidence type="ECO:0000256" key="1">
    <source>
        <dbReference type="ARBA" id="ARBA00004496"/>
    </source>
</evidence>
<evidence type="ECO:0000256" key="2">
    <source>
        <dbReference type="ARBA" id="ARBA00022490"/>
    </source>
</evidence>
<evidence type="ECO:0000256" key="4">
    <source>
        <dbReference type="ARBA" id="ARBA00023125"/>
    </source>
</evidence>
<evidence type="ECO:0000259" key="8">
    <source>
        <dbReference type="PROSITE" id="PS51857"/>
    </source>
</evidence>
<dbReference type="InterPro" id="IPR002059">
    <property type="entry name" value="CSP_DNA-bd"/>
</dbReference>
<name>A0A975BAS9_9BACT</name>
<keyword evidence="2" id="KW-0963">Cytoplasm</keyword>
<dbReference type="PROSITE" id="PS00352">
    <property type="entry name" value="CSD_1"/>
    <property type="match status" value="1"/>
</dbReference>
<dbReference type="Gene3D" id="2.40.50.140">
    <property type="entry name" value="Nucleic acid-binding proteins"/>
    <property type="match status" value="1"/>
</dbReference>
<dbReference type="KEGG" id="dli:dnl_43590"/>
<reference evidence="9" key="1">
    <citation type="journal article" date="2021" name="Microb. Physiol.">
        <title>Proteogenomic Insights into the Physiology of Marine, Sulfate-Reducing, Filamentous Desulfonema limicola and Desulfonema magnum.</title>
        <authorList>
            <person name="Schnaars V."/>
            <person name="Wohlbrand L."/>
            <person name="Scheve S."/>
            <person name="Hinrichs C."/>
            <person name="Reinhardt R."/>
            <person name="Rabus R."/>
        </authorList>
    </citation>
    <scope>NUCLEOTIDE SEQUENCE</scope>
    <source>
        <strain evidence="9">5ac10</strain>
    </source>
</reference>
<keyword evidence="3" id="KW-0805">Transcription regulation</keyword>